<feature type="non-terminal residue" evidence="1">
    <location>
        <position position="1"/>
    </location>
</feature>
<comment type="caution">
    <text evidence="1">The sequence shown here is derived from an EMBL/GenBank/DDBJ whole genome shotgun (WGS) entry which is preliminary data.</text>
</comment>
<evidence type="ECO:0000313" key="2">
    <source>
        <dbReference type="Proteomes" id="UP000824141"/>
    </source>
</evidence>
<organism evidence="1 2">
    <name type="scientific">Candidatus Caccousia stercoris</name>
    <dbReference type="NCBI Taxonomy" id="2840723"/>
    <lineage>
        <taxon>Bacteria</taxon>
        <taxon>Bacillati</taxon>
        <taxon>Bacillota</taxon>
        <taxon>Clostridia</taxon>
        <taxon>Eubacteriales</taxon>
        <taxon>Oscillospiraceae</taxon>
        <taxon>Oscillospiraceae incertae sedis</taxon>
        <taxon>Candidatus Caccousia</taxon>
    </lineage>
</organism>
<dbReference type="InterPro" id="IPR042120">
    <property type="entry name" value="MutL_C_dimsub"/>
</dbReference>
<proteinExistence type="predicted"/>
<dbReference type="Proteomes" id="UP000824141">
    <property type="component" value="Unassembled WGS sequence"/>
</dbReference>
<gene>
    <name evidence="1" type="ORF">IAD03_02655</name>
</gene>
<evidence type="ECO:0000313" key="1">
    <source>
        <dbReference type="EMBL" id="HIS78250.1"/>
    </source>
</evidence>
<dbReference type="Gene3D" id="3.30.1540.20">
    <property type="entry name" value="MutL, C-terminal domain, dimerisation subdomain"/>
    <property type="match status" value="1"/>
</dbReference>
<sequence length="68" mass="7773">TTEKLDWLYHNVACRAAIKAGDELSQEELTALAAQLAAHPEIRYCPHGRPVSIVMRRRDLEKQFGRLQ</sequence>
<accession>A0A9D1FS15</accession>
<dbReference type="AlphaFoldDB" id="A0A9D1FS15"/>
<protein>
    <recommendedName>
        <fullName evidence="3">DNA mismatch repair protein MutL</fullName>
    </recommendedName>
</protein>
<dbReference type="EMBL" id="DVJM01000044">
    <property type="protein sequence ID" value="HIS78250.1"/>
    <property type="molecule type" value="Genomic_DNA"/>
</dbReference>
<reference evidence="1" key="2">
    <citation type="journal article" date="2021" name="PeerJ">
        <title>Extensive microbial diversity within the chicken gut microbiome revealed by metagenomics and culture.</title>
        <authorList>
            <person name="Gilroy R."/>
            <person name="Ravi A."/>
            <person name="Getino M."/>
            <person name="Pursley I."/>
            <person name="Horton D.L."/>
            <person name="Alikhan N.F."/>
            <person name="Baker D."/>
            <person name="Gharbi K."/>
            <person name="Hall N."/>
            <person name="Watson M."/>
            <person name="Adriaenssens E.M."/>
            <person name="Foster-Nyarko E."/>
            <person name="Jarju S."/>
            <person name="Secka A."/>
            <person name="Antonio M."/>
            <person name="Oren A."/>
            <person name="Chaudhuri R.R."/>
            <person name="La Ragione R."/>
            <person name="Hildebrand F."/>
            <person name="Pallen M.J."/>
        </authorList>
    </citation>
    <scope>NUCLEOTIDE SEQUENCE</scope>
    <source>
        <strain evidence="1">6086</strain>
    </source>
</reference>
<dbReference type="InterPro" id="IPR037198">
    <property type="entry name" value="MutL_C_sf"/>
</dbReference>
<name>A0A9D1FS15_9FIRM</name>
<evidence type="ECO:0008006" key="3">
    <source>
        <dbReference type="Google" id="ProtNLM"/>
    </source>
</evidence>
<dbReference type="SUPFAM" id="SSF118116">
    <property type="entry name" value="DNA mismatch repair protein MutL"/>
    <property type="match status" value="1"/>
</dbReference>
<reference evidence="1" key="1">
    <citation type="submission" date="2020-10" db="EMBL/GenBank/DDBJ databases">
        <authorList>
            <person name="Gilroy R."/>
        </authorList>
    </citation>
    <scope>NUCLEOTIDE SEQUENCE</scope>
    <source>
        <strain evidence="1">6086</strain>
    </source>
</reference>